<keyword evidence="3" id="KW-1185">Reference proteome</keyword>
<dbReference type="RefSeq" id="YP_009609328.1">
    <property type="nucleotide sequence ID" value="NC_041996.1"/>
</dbReference>
<dbReference type="Pfam" id="PF24075">
    <property type="entry name" value="DUF7367"/>
    <property type="match status" value="1"/>
</dbReference>
<dbReference type="EMBL" id="MF036690">
    <property type="protein sequence ID" value="ARW57426.1"/>
    <property type="molecule type" value="Genomic_DNA"/>
</dbReference>
<organism evidence="2 3">
    <name type="scientific">Serratia phage CHI14</name>
    <dbReference type="NCBI Taxonomy" id="2006941"/>
    <lineage>
        <taxon>Viruses</taxon>
        <taxon>Duplodnaviria</taxon>
        <taxon>Heunggongvirae</taxon>
        <taxon>Uroviricota</taxon>
        <taxon>Caudoviricetes</taxon>
        <taxon>Pantevenvirales</taxon>
        <taxon>Straboviridae</taxon>
        <taxon>Tevenvirinae</taxon>
        <taxon>Winklervirus</taxon>
        <taxon>Winklervirus chi14</taxon>
    </lineage>
</organism>
<dbReference type="Proteomes" id="UP000225148">
    <property type="component" value="Segment"/>
</dbReference>
<evidence type="ECO:0000313" key="2">
    <source>
        <dbReference type="EMBL" id="ARW57426.1"/>
    </source>
</evidence>
<proteinExistence type="predicted"/>
<accession>A0A1Z1LX83</accession>
<dbReference type="KEGG" id="vg:40085412"/>
<feature type="domain" description="DUF7367" evidence="1">
    <location>
        <begin position="3"/>
        <end position="106"/>
    </location>
</feature>
<name>A0A1Z1LX83_9CAUD</name>
<evidence type="ECO:0000313" key="3">
    <source>
        <dbReference type="Proteomes" id="UP000225148"/>
    </source>
</evidence>
<dbReference type="InterPro" id="IPR055791">
    <property type="entry name" value="DUF7367"/>
</dbReference>
<protein>
    <recommendedName>
        <fullName evidence="1">DUF7367 domain-containing protein</fullName>
    </recommendedName>
</protein>
<reference evidence="2 3" key="1">
    <citation type="submission" date="2017-04" db="EMBL/GenBank/DDBJ databases">
        <title>Environmental T4-family bacteriophages evolve to escape abortive infection via multiple routes in a bacterial host employing altruistic suicide through Type III toxin-antitoxin systems.</title>
        <authorList>
            <person name="Chen B."/>
            <person name="Salmond G.P.C."/>
            <person name="Akusobi C."/>
            <person name="Fang X."/>
        </authorList>
    </citation>
    <scope>NUCLEOTIDE SEQUENCE [LARGE SCALE GENOMIC DNA]</scope>
</reference>
<dbReference type="GeneID" id="40085412"/>
<evidence type="ECO:0000259" key="1">
    <source>
        <dbReference type="Pfam" id="PF24075"/>
    </source>
</evidence>
<sequence length="111" mass="12947">MWLQMTDEKTLIDVDQLAYVLEHRAKLVLEESKNPDKAKINAFNRMVESVCTSLRNNERIGPNMQVFAIKLLYKHFDNQSTIRAMRQAFAECGKFKSDYVIEHKAVENARL</sequence>